<accession>A0A0K8SBV3</accession>
<evidence type="ECO:0000256" key="5">
    <source>
        <dbReference type="ARBA" id="ARBA00022725"/>
    </source>
</evidence>
<dbReference type="GO" id="GO:0007165">
    <property type="term" value="P:signal transduction"/>
    <property type="evidence" value="ECO:0007669"/>
    <property type="project" value="UniProtKB-KW"/>
</dbReference>
<keyword evidence="10" id="KW-0732">Signal</keyword>
<keyword evidence="7" id="KW-0472">Membrane</keyword>
<dbReference type="EMBL" id="GBRD01015053">
    <property type="protein sequence ID" value="JAG50773.1"/>
    <property type="molecule type" value="Transcribed_RNA"/>
</dbReference>
<keyword evidence="5" id="KW-0552">Olfaction</keyword>
<feature type="signal peptide" evidence="10">
    <location>
        <begin position="1"/>
        <end position="17"/>
    </location>
</feature>
<dbReference type="GO" id="GO:0004984">
    <property type="term" value="F:olfactory receptor activity"/>
    <property type="evidence" value="ECO:0007669"/>
    <property type="project" value="InterPro"/>
</dbReference>
<keyword evidence="2" id="KW-1003">Cell membrane</keyword>
<keyword evidence="6" id="KW-1133">Transmembrane helix</keyword>
<dbReference type="PANTHER" id="PTHR21137:SF35">
    <property type="entry name" value="ODORANT RECEPTOR 19A-RELATED"/>
    <property type="match status" value="1"/>
</dbReference>
<evidence type="ECO:0000256" key="1">
    <source>
        <dbReference type="ARBA" id="ARBA00004651"/>
    </source>
</evidence>
<evidence type="ECO:0000256" key="3">
    <source>
        <dbReference type="ARBA" id="ARBA00022606"/>
    </source>
</evidence>
<evidence type="ECO:0000256" key="10">
    <source>
        <dbReference type="SAM" id="SignalP"/>
    </source>
</evidence>
<dbReference type="GO" id="GO:0005886">
    <property type="term" value="C:plasma membrane"/>
    <property type="evidence" value="ECO:0007669"/>
    <property type="project" value="UniProtKB-SubCell"/>
</dbReference>
<keyword evidence="9" id="KW-0807">Transducer</keyword>
<dbReference type="Pfam" id="PF02949">
    <property type="entry name" value="7tm_6"/>
    <property type="match status" value="1"/>
</dbReference>
<organism evidence="11">
    <name type="scientific">Lygus hesperus</name>
    <name type="common">Western plant bug</name>
    <dbReference type="NCBI Taxonomy" id="30085"/>
    <lineage>
        <taxon>Eukaryota</taxon>
        <taxon>Metazoa</taxon>
        <taxon>Ecdysozoa</taxon>
        <taxon>Arthropoda</taxon>
        <taxon>Hexapoda</taxon>
        <taxon>Insecta</taxon>
        <taxon>Pterygota</taxon>
        <taxon>Neoptera</taxon>
        <taxon>Paraneoptera</taxon>
        <taxon>Hemiptera</taxon>
        <taxon>Heteroptera</taxon>
        <taxon>Panheteroptera</taxon>
        <taxon>Cimicomorpha</taxon>
        <taxon>Miridae</taxon>
        <taxon>Mirini</taxon>
        <taxon>Lygus</taxon>
    </lineage>
</organism>
<comment type="subcellular location">
    <subcellularLocation>
        <location evidence="1">Cell membrane</location>
        <topology evidence="1">Multi-pass membrane protein</topology>
    </subcellularLocation>
</comment>
<evidence type="ECO:0000256" key="8">
    <source>
        <dbReference type="ARBA" id="ARBA00023170"/>
    </source>
</evidence>
<evidence type="ECO:0000256" key="9">
    <source>
        <dbReference type="ARBA" id="ARBA00023224"/>
    </source>
</evidence>
<keyword evidence="8" id="KW-0675">Receptor</keyword>
<name>A0A0K8SBV3_LYGHE</name>
<keyword evidence="3" id="KW-0716">Sensory transduction</keyword>
<evidence type="ECO:0000256" key="7">
    <source>
        <dbReference type="ARBA" id="ARBA00023136"/>
    </source>
</evidence>
<dbReference type="AlphaFoldDB" id="A0A0K8SBV3"/>
<evidence type="ECO:0000256" key="4">
    <source>
        <dbReference type="ARBA" id="ARBA00022692"/>
    </source>
</evidence>
<dbReference type="InterPro" id="IPR004117">
    <property type="entry name" value="7tm6_olfct_rcpt"/>
</dbReference>
<feature type="non-terminal residue" evidence="11">
    <location>
        <position position="1"/>
    </location>
</feature>
<evidence type="ECO:0000256" key="2">
    <source>
        <dbReference type="ARBA" id="ARBA00022475"/>
    </source>
</evidence>
<sequence length="101" mass="11749">VILCLNFMVIYIIFGSGNRILSMGEEIHVKLYESDWHKLPVREKKNMLLMLFRATKPIEYRYKMIHFDLPGFMKVVNTVFSYMALLRFLDGGGSEENGGLL</sequence>
<proteinExistence type="predicted"/>
<evidence type="ECO:0000313" key="11">
    <source>
        <dbReference type="EMBL" id="JAG50773.1"/>
    </source>
</evidence>
<dbReference type="GO" id="GO:0005549">
    <property type="term" value="F:odorant binding"/>
    <property type="evidence" value="ECO:0007669"/>
    <property type="project" value="InterPro"/>
</dbReference>
<feature type="chain" id="PRO_5005519311" evidence="10">
    <location>
        <begin position="18"/>
        <end position="101"/>
    </location>
</feature>
<dbReference type="PANTHER" id="PTHR21137">
    <property type="entry name" value="ODORANT RECEPTOR"/>
    <property type="match status" value="1"/>
</dbReference>
<reference evidence="11" key="1">
    <citation type="submission" date="2014-09" db="EMBL/GenBank/DDBJ databases">
        <authorList>
            <person name="Magalhaes I.L.F."/>
            <person name="Oliveira U."/>
            <person name="Santos F.R."/>
            <person name="Vidigal T.H.D.A."/>
            <person name="Brescovit A.D."/>
            <person name="Santos A.J."/>
        </authorList>
    </citation>
    <scope>NUCLEOTIDE SEQUENCE</scope>
</reference>
<keyword evidence="4" id="KW-0812">Transmembrane</keyword>
<evidence type="ECO:0000256" key="6">
    <source>
        <dbReference type="ARBA" id="ARBA00022989"/>
    </source>
</evidence>
<protein>
    <submittedName>
        <fullName evidence="11">Uncharacterized protein</fullName>
    </submittedName>
</protein>